<protein>
    <submittedName>
        <fullName evidence="1">Uncharacterized protein</fullName>
    </submittedName>
</protein>
<name>A0A392QZX3_9FABA</name>
<comment type="caution">
    <text evidence="1">The sequence shown here is derived from an EMBL/GenBank/DDBJ whole genome shotgun (WGS) entry which is preliminary data.</text>
</comment>
<dbReference type="AlphaFoldDB" id="A0A392QZX3"/>
<keyword evidence="2" id="KW-1185">Reference proteome</keyword>
<dbReference type="Proteomes" id="UP000265520">
    <property type="component" value="Unassembled WGS sequence"/>
</dbReference>
<organism evidence="1 2">
    <name type="scientific">Trifolium medium</name>
    <dbReference type="NCBI Taxonomy" id="97028"/>
    <lineage>
        <taxon>Eukaryota</taxon>
        <taxon>Viridiplantae</taxon>
        <taxon>Streptophyta</taxon>
        <taxon>Embryophyta</taxon>
        <taxon>Tracheophyta</taxon>
        <taxon>Spermatophyta</taxon>
        <taxon>Magnoliopsida</taxon>
        <taxon>eudicotyledons</taxon>
        <taxon>Gunneridae</taxon>
        <taxon>Pentapetalae</taxon>
        <taxon>rosids</taxon>
        <taxon>fabids</taxon>
        <taxon>Fabales</taxon>
        <taxon>Fabaceae</taxon>
        <taxon>Papilionoideae</taxon>
        <taxon>50 kb inversion clade</taxon>
        <taxon>NPAAA clade</taxon>
        <taxon>Hologalegina</taxon>
        <taxon>IRL clade</taxon>
        <taxon>Trifolieae</taxon>
        <taxon>Trifolium</taxon>
    </lineage>
</organism>
<feature type="non-terminal residue" evidence="1">
    <location>
        <position position="1"/>
    </location>
</feature>
<proteinExistence type="predicted"/>
<evidence type="ECO:0000313" key="2">
    <source>
        <dbReference type="Proteomes" id="UP000265520"/>
    </source>
</evidence>
<accession>A0A392QZX3</accession>
<evidence type="ECO:0000313" key="1">
    <source>
        <dbReference type="EMBL" id="MCI28845.1"/>
    </source>
</evidence>
<reference evidence="1 2" key="1">
    <citation type="journal article" date="2018" name="Front. Plant Sci.">
        <title>Red Clover (Trifolium pratense) and Zigzag Clover (T. medium) - A Picture of Genomic Similarities and Differences.</title>
        <authorList>
            <person name="Dluhosova J."/>
            <person name="Istvanek J."/>
            <person name="Nedelnik J."/>
            <person name="Repkova J."/>
        </authorList>
    </citation>
    <scope>NUCLEOTIDE SEQUENCE [LARGE SCALE GENOMIC DNA]</scope>
    <source>
        <strain evidence="2">cv. 10/8</strain>
        <tissue evidence="1">Leaf</tissue>
    </source>
</reference>
<dbReference type="EMBL" id="LXQA010168425">
    <property type="protein sequence ID" value="MCI28845.1"/>
    <property type="molecule type" value="Genomic_DNA"/>
</dbReference>
<sequence length="49" mass="5365">NPTFDDAATYGSELALVQLTVNGEGISQPRMTGFDRDYDGMVDLENRAL</sequence>